<evidence type="ECO:0000313" key="2">
    <source>
        <dbReference type="EMBL" id="CAG9313814.1"/>
    </source>
</evidence>
<keyword evidence="1" id="KW-0175">Coiled coil</keyword>
<sequence>MDPPEIELFPGIYVTDYRRKQPEEPKPLSPDEYIQSLITNNMLDEEILRAEIEKIELTIKQLEKSNEILINDPDEICQEAYRENVGILEKYRDMLERVKKLAGVREQPGVYI</sequence>
<dbReference type="EMBL" id="CAJZBQ010000011">
    <property type="protein sequence ID" value="CAG9313814.1"/>
    <property type="molecule type" value="Genomic_DNA"/>
</dbReference>
<keyword evidence="3" id="KW-1185">Reference proteome</keyword>
<evidence type="ECO:0000256" key="1">
    <source>
        <dbReference type="SAM" id="Coils"/>
    </source>
</evidence>
<organism evidence="2 3">
    <name type="scientific">Blepharisma stoltei</name>
    <dbReference type="NCBI Taxonomy" id="1481888"/>
    <lineage>
        <taxon>Eukaryota</taxon>
        <taxon>Sar</taxon>
        <taxon>Alveolata</taxon>
        <taxon>Ciliophora</taxon>
        <taxon>Postciliodesmatophora</taxon>
        <taxon>Heterotrichea</taxon>
        <taxon>Heterotrichida</taxon>
        <taxon>Blepharismidae</taxon>
        <taxon>Blepharisma</taxon>
    </lineage>
</organism>
<dbReference type="AlphaFoldDB" id="A0AAU9INQ5"/>
<dbReference type="Proteomes" id="UP001162131">
    <property type="component" value="Unassembled WGS sequence"/>
</dbReference>
<reference evidence="2" key="1">
    <citation type="submission" date="2021-09" db="EMBL/GenBank/DDBJ databases">
        <authorList>
            <consortium name="AG Swart"/>
            <person name="Singh M."/>
            <person name="Singh A."/>
            <person name="Seah K."/>
            <person name="Emmerich C."/>
        </authorList>
    </citation>
    <scope>NUCLEOTIDE SEQUENCE</scope>
    <source>
        <strain evidence="2">ATCC30299</strain>
    </source>
</reference>
<comment type="caution">
    <text evidence="2">The sequence shown here is derived from an EMBL/GenBank/DDBJ whole genome shotgun (WGS) entry which is preliminary data.</text>
</comment>
<accession>A0AAU9INQ5</accession>
<gene>
    <name evidence="2" type="ORF">BSTOLATCC_MIC9618</name>
</gene>
<name>A0AAU9INQ5_9CILI</name>
<feature type="coiled-coil region" evidence="1">
    <location>
        <begin position="45"/>
        <end position="72"/>
    </location>
</feature>
<proteinExistence type="predicted"/>
<evidence type="ECO:0000313" key="3">
    <source>
        <dbReference type="Proteomes" id="UP001162131"/>
    </source>
</evidence>
<protein>
    <submittedName>
        <fullName evidence="2">Uncharacterized protein</fullName>
    </submittedName>
</protein>